<evidence type="ECO:0000313" key="1">
    <source>
        <dbReference type="EMBL" id="MDQ0200097.1"/>
    </source>
</evidence>
<comment type="caution">
    <text evidence="1">The sequence shown here is derived from an EMBL/GenBank/DDBJ whole genome shotgun (WGS) entry which is preliminary data.</text>
</comment>
<accession>A0ABT9XYU8</accession>
<proteinExistence type="predicted"/>
<sequence length="107" mass="12473">MKSKIHRCNCRKTWSIQNRKTRLTASTVLLNGKWIAEIKPERTCNPKGFVSTNSIQNIIFNPAIELVEQFVKVTKLIYDKNNVNFNVNQGEYLYFAEDGSCYILRKK</sequence>
<keyword evidence="2" id="KW-1185">Reference proteome</keyword>
<dbReference type="EMBL" id="JAUSTW010000005">
    <property type="protein sequence ID" value="MDQ0200097.1"/>
    <property type="molecule type" value="Genomic_DNA"/>
</dbReference>
<reference evidence="1 2" key="1">
    <citation type="submission" date="2023-07" db="EMBL/GenBank/DDBJ databases">
        <title>Genomic Encyclopedia of Type Strains, Phase IV (KMG-IV): sequencing the most valuable type-strain genomes for metagenomic binning, comparative biology and taxonomic classification.</title>
        <authorList>
            <person name="Goeker M."/>
        </authorList>
    </citation>
    <scope>NUCLEOTIDE SEQUENCE [LARGE SCALE GENOMIC DNA]</scope>
    <source>
        <strain evidence="1 2">DSM 27594</strain>
    </source>
</reference>
<dbReference type="RefSeq" id="WP_307409619.1">
    <property type="nucleotide sequence ID" value="NZ_JAUSTW010000005.1"/>
</dbReference>
<name>A0ABT9XYU8_9BACI</name>
<evidence type="ECO:0000313" key="2">
    <source>
        <dbReference type="Proteomes" id="UP001224122"/>
    </source>
</evidence>
<organism evidence="1 2">
    <name type="scientific">Neobacillus ginsengisoli</name>
    <dbReference type="NCBI Taxonomy" id="904295"/>
    <lineage>
        <taxon>Bacteria</taxon>
        <taxon>Bacillati</taxon>
        <taxon>Bacillota</taxon>
        <taxon>Bacilli</taxon>
        <taxon>Bacillales</taxon>
        <taxon>Bacillaceae</taxon>
        <taxon>Neobacillus</taxon>
    </lineage>
</organism>
<dbReference type="Proteomes" id="UP001224122">
    <property type="component" value="Unassembled WGS sequence"/>
</dbReference>
<gene>
    <name evidence="1" type="ORF">J2S10_003280</name>
</gene>
<protein>
    <submittedName>
        <fullName evidence="1">Uncharacterized protein</fullName>
    </submittedName>
</protein>